<feature type="region of interest" description="Disordered" evidence="10">
    <location>
        <begin position="502"/>
        <end position="550"/>
    </location>
</feature>
<evidence type="ECO:0000256" key="8">
    <source>
        <dbReference type="ARBA" id="ARBA00023242"/>
    </source>
</evidence>
<protein>
    <recommendedName>
        <fullName evidence="3">tRNA (adenine(58)-N(1))-methyltransferase catalytic subunit TRM61</fullName>
        <ecNumber evidence="2">2.1.1.220</ecNumber>
    </recommendedName>
    <alternativeName>
        <fullName evidence="9">tRNA(m1A58)-methyltransferase subunit TRM61</fullName>
    </alternativeName>
</protein>
<dbReference type="InterPro" id="IPR014816">
    <property type="entry name" value="tRNA_MeTrfase_Gcd14"/>
</dbReference>
<feature type="domain" description="tRNA (adenine(58)-N(1))-methyltransferase catalytic subunit TRM61 C-terminal" evidence="11">
    <location>
        <begin position="299"/>
        <end position="472"/>
    </location>
</feature>
<feature type="compositionally biased region" description="Basic residues" evidence="10">
    <location>
        <begin position="442"/>
        <end position="454"/>
    </location>
</feature>
<dbReference type="PANTHER" id="PTHR12133">
    <property type="entry name" value="TRNA (ADENINE(58)-N(1))-METHYLTRANSFERASE"/>
    <property type="match status" value="1"/>
</dbReference>
<keyword evidence="5" id="KW-0808">Transferase</keyword>
<dbReference type="GO" id="GO:0031515">
    <property type="term" value="C:tRNA (m1A) methyltransferase complex"/>
    <property type="evidence" value="ECO:0007669"/>
    <property type="project" value="InterPro"/>
</dbReference>
<evidence type="ECO:0000313" key="13">
    <source>
        <dbReference type="Proteomes" id="UP000272025"/>
    </source>
</evidence>
<accession>A0A3N2PWW4</accession>
<dbReference type="Gene3D" id="3.10.330.20">
    <property type="match status" value="1"/>
</dbReference>
<keyword evidence="4" id="KW-0489">Methyltransferase</keyword>
<dbReference type="GeneID" id="39580189"/>
<dbReference type="OrthoDB" id="1925287at2759"/>
<dbReference type="AlphaFoldDB" id="A0A3N2PWW4"/>
<feature type="region of interest" description="Disordered" evidence="10">
    <location>
        <begin position="75"/>
        <end position="120"/>
    </location>
</feature>
<keyword evidence="8" id="KW-0539">Nucleus</keyword>
<feature type="compositionally biased region" description="Basic and acidic residues" evidence="10">
    <location>
        <begin position="523"/>
        <end position="534"/>
    </location>
</feature>
<organism evidence="12 13">
    <name type="scientific">Sodiomyces alkalinus (strain CBS 110278 / VKM F-3762 / F11)</name>
    <name type="common">Alkaliphilic filamentous fungus</name>
    <dbReference type="NCBI Taxonomy" id="1314773"/>
    <lineage>
        <taxon>Eukaryota</taxon>
        <taxon>Fungi</taxon>
        <taxon>Dikarya</taxon>
        <taxon>Ascomycota</taxon>
        <taxon>Pezizomycotina</taxon>
        <taxon>Sordariomycetes</taxon>
        <taxon>Hypocreomycetidae</taxon>
        <taxon>Glomerellales</taxon>
        <taxon>Plectosphaerellaceae</taxon>
        <taxon>Sodiomyces</taxon>
    </lineage>
</organism>
<feature type="compositionally biased region" description="Polar residues" evidence="10">
    <location>
        <begin position="380"/>
        <end position="392"/>
    </location>
</feature>
<feature type="compositionally biased region" description="Polar residues" evidence="10">
    <location>
        <begin position="540"/>
        <end position="550"/>
    </location>
</feature>
<name>A0A3N2PWW4_SODAK</name>
<evidence type="ECO:0000313" key="12">
    <source>
        <dbReference type="EMBL" id="ROT39013.1"/>
    </source>
</evidence>
<evidence type="ECO:0000256" key="3">
    <source>
        <dbReference type="ARBA" id="ARBA00015963"/>
    </source>
</evidence>
<dbReference type="RefSeq" id="XP_028466819.1">
    <property type="nucleotide sequence ID" value="XM_028611711.1"/>
</dbReference>
<dbReference type="EC" id="2.1.1.220" evidence="2"/>
<dbReference type="InterPro" id="IPR049470">
    <property type="entry name" value="TRM61_C"/>
</dbReference>
<dbReference type="InterPro" id="IPR029063">
    <property type="entry name" value="SAM-dependent_MTases_sf"/>
</dbReference>
<dbReference type="PROSITE" id="PS51620">
    <property type="entry name" value="SAM_TRM61"/>
    <property type="match status" value="1"/>
</dbReference>
<keyword evidence="13" id="KW-1185">Reference proteome</keyword>
<evidence type="ECO:0000256" key="10">
    <source>
        <dbReference type="SAM" id="MobiDB-lite"/>
    </source>
</evidence>
<gene>
    <name evidence="12" type="ORF">SODALDRAFT_332453</name>
</gene>
<dbReference type="SUPFAM" id="SSF53335">
    <property type="entry name" value="S-adenosyl-L-methionine-dependent methyltransferases"/>
    <property type="match status" value="1"/>
</dbReference>
<feature type="compositionally biased region" description="Basic and acidic residues" evidence="10">
    <location>
        <begin position="502"/>
        <end position="515"/>
    </location>
</feature>
<keyword evidence="6" id="KW-0949">S-adenosyl-L-methionine</keyword>
<dbReference type="GO" id="GO:0005634">
    <property type="term" value="C:nucleus"/>
    <property type="evidence" value="ECO:0007669"/>
    <property type="project" value="UniProtKB-SubCell"/>
</dbReference>
<sequence>MGTAKTSAFLDPGHLTSHDSLAIVQLSRDNLVPLILHESESAVDGYAEGAVLNTRYGSFPHSTMVGVPWGSQIRASKVDTGSRGRKRKRKEDDDDSKVSTPAAAAAAADDQDSTSNPAPAKKAVVAASGFVHILPPTPELWTRSLPHRTQVVYTPDYSYILQRIRARPGSRLIEAGAGSGSFTHASVRAVYNGYPETDDDRRGKVYSYEFNEARYLQMKEEIKAHRLEGLVQLTHRDAYSGGFLVDGKSPEADAVFLDLPAPWEALPHLSRSRPTGKDFEDKFKDMEGEWVSPLNPKTAAYICTFSPCIEQVQRTIRAMRQLGWVEIDMIEVSQKFLSVVRDGLTLNSQPGKKAPPEPTNVEEAVGRQREIEKRSREYNALQTPGKSGSATAADSPAQGNPMDLDTANDEDGTAVDETTTGGSGDVDPDAEGDDDDAEKQGRHARKPWKQGRLVHRSESEIKTHTSYLVFATLPREWTEADEEAALARWPCGMERAVVGDLDKETRKREKREMLASKKHRKKEKQDRRDRRHDALVVADTPTTSDVASAT</sequence>
<comment type="subcellular location">
    <subcellularLocation>
        <location evidence="1">Nucleus</location>
    </subcellularLocation>
</comment>
<evidence type="ECO:0000256" key="9">
    <source>
        <dbReference type="ARBA" id="ARBA00033309"/>
    </source>
</evidence>
<proteinExistence type="predicted"/>
<evidence type="ECO:0000256" key="6">
    <source>
        <dbReference type="ARBA" id="ARBA00022691"/>
    </source>
</evidence>
<evidence type="ECO:0000259" key="11">
    <source>
        <dbReference type="Pfam" id="PF08704"/>
    </source>
</evidence>
<dbReference type="Proteomes" id="UP000272025">
    <property type="component" value="Unassembled WGS sequence"/>
</dbReference>
<evidence type="ECO:0000256" key="7">
    <source>
        <dbReference type="ARBA" id="ARBA00022694"/>
    </source>
</evidence>
<dbReference type="PANTHER" id="PTHR12133:SF2">
    <property type="entry name" value="TRNA (ADENINE(58)-N(1))-METHYLTRANSFERASE CATALYTIC SUBUNIT TRMT61A"/>
    <property type="match status" value="1"/>
</dbReference>
<feature type="compositionally biased region" description="Basic and acidic residues" evidence="10">
    <location>
        <begin position="364"/>
        <end position="377"/>
    </location>
</feature>
<evidence type="ECO:0000256" key="2">
    <source>
        <dbReference type="ARBA" id="ARBA00012796"/>
    </source>
</evidence>
<dbReference type="GO" id="GO:0030488">
    <property type="term" value="P:tRNA methylation"/>
    <property type="evidence" value="ECO:0007669"/>
    <property type="project" value="InterPro"/>
</dbReference>
<feature type="domain" description="tRNA (adenine(58)-N(1))-methyltransferase catalytic subunit TRM61 C-terminal" evidence="11">
    <location>
        <begin position="129"/>
        <end position="271"/>
    </location>
</feature>
<feature type="region of interest" description="Disordered" evidence="10">
    <location>
        <begin position="346"/>
        <end position="457"/>
    </location>
</feature>
<evidence type="ECO:0000256" key="5">
    <source>
        <dbReference type="ARBA" id="ARBA00022679"/>
    </source>
</evidence>
<dbReference type="EMBL" id="ML119054">
    <property type="protein sequence ID" value="ROT39013.1"/>
    <property type="molecule type" value="Genomic_DNA"/>
</dbReference>
<dbReference type="Gene3D" id="3.40.50.150">
    <property type="entry name" value="Vaccinia Virus protein VP39"/>
    <property type="match status" value="1"/>
</dbReference>
<evidence type="ECO:0000256" key="1">
    <source>
        <dbReference type="ARBA" id="ARBA00004123"/>
    </source>
</evidence>
<evidence type="ECO:0000256" key="4">
    <source>
        <dbReference type="ARBA" id="ARBA00022603"/>
    </source>
</evidence>
<dbReference type="STRING" id="1314773.A0A3N2PWW4"/>
<dbReference type="GO" id="GO:0160107">
    <property type="term" value="F:tRNA (adenine(58)-N1)-methyltransferase activity"/>
    <property type="evidence" value="ECO:0007669"/>
    <property type="project" value="UniProtKB-EC"/>
</dbReference>
<reference evidence="12 13" key="1">
    <citation type="journal article" date="2018" name="Mol. Ecol.">
        <title>The obligate alkalophilic soda-lake fungus Sodiomyces alkalinus has shifted to a protein diet.</title>
        <authorList>
            <person name="Grum-Grzhimaylo A.A."/>
            <person name="Falkoski D.L."/>
            <person name="van den Heuvel J."/>
            <person name="Valero-Jimenez C.A."/>
            <person name="Min B."/>
            <person name="Choi I.G."/>
            <person name="Lipzen A."/>
            <person name="Daum C.G."/>
            <person name="Aanen D.K."/>
            <person name="Tsang A."/>
            <person name="Henrissat B."/>
            <person name="Bilanenko E.N."/>
            <person name="de Vries R.P."/>
            <person name="van Kan J.A.L."/>
            <person name="Grigoriev I.V."/>
            <person name="Debets A.J.M."/>
        </authorList>
    </citation>
    <scope>NUCLEOTIDE SEQUENCE [LARGE SCALE GENOMIC DNA]</scope>
    <source>
        <strain evidence="12 13">F11</strain>
    </source>
</reference>
<keyword evidence="7" id="KW-0819">tRNA processing</keyword>
<dbReference type="Pfam" id="PF08704">
    <property type="entry name" value="GCD14"/>
    <property type="match status" value="2"/>
</dbReference>
<feature type="compositionally biased region" description="Acidic residues" evidence="10">
    <location>
        <begin position="426"/>
        <end position="437"/>
    </location>
</feature>